<gene>
    <name evidence="2" type="ORF">ACFS25_00535</name>
</gene>
<keyword evidence="3" id="KW-1185">Reference proteome</keyword>
<reference evidence="3" key="1">
    <citation type="journal article" date="2019" name="Int. J. Syst. Evol. Microbiol.">
        <title>The Global Catalogue of Microorganisms (GCM) 10K type strain sequencing project: providing services to taxonomists for standard genome sequencing and annotation.</title>
        <authorList>
            <consortium name="The Broad Institute Genomics Platform"/>
            <consortium name="The Broad Institute Genome Sequencing Center for Infectious Disease"/>
            <person name="Wu L."/>
            <person name="Ma J."/>
        </authorList>
    </citation>
    <scope>NUCLEOTIDE SEQUENCE [LARGE SCALE GENOMIC DNA]</scope>
    <source>
        <strain evidence="3">KCTC 52490</strain>
    </source>
</reference>
<feature type="chain" id="PRO_5046126763" description="Adhesin domain-containing protein" evidence="1">
    <location>
        <begin position="19"/>
        <end position="351"/>
    </location>
</feature>
<accession>A0ABW6ADS2</accession>
<evidence type="ECO:0000313" key="3">
    <source>
        <dbReference type="Proteomes" id="UP001597512"/>
    </source>
</evidence>
<dbReference type="Proteomes" id="UP001597512">
    <property type="component" value="Unassembled WGS sequence"/>
</dbReference>
<name>A0ABW6ADS2_9BACT</name>
<evidence type="ECO:0000313" key="2">
    <source>
        <dbReference type="EMBL" id="MFD2932243.1"/>
    </source>
</evidence>
<protein>
    <recommendedName>
        <fullName evidence="4">Adhesin domain-containing protein</fullName>
    </recommendedName>
</protein>
<dbReference type="EMBL" id="JBHUOM010000001">
    <property type="protein sequence ID" value="MFD2932243.1"/>
    <property type="molecule type" value="Genomic_DNA"/>
</dbReference>
<feature type="signal peptide" evidence="1">
    <location>
        <begin position="1"/>
        <end position="18"/>
    </location>
</feature>
<keyword evidence="1" id="KW-0732">Signal</keyword>
<sequence>MKTLCSILLCLLPVLTCAEDLVGSGAIEKKKTIIKLFDVSSSDNLVIDNQFGQVSVGLWDKNEIRVQITIIANSDSDERVQKFLDAVSIEEKRTGSQITVRTNFSQNSVSNWSFGKWKEGGDRNFVKINYEVMMPKQNALTVRNKFGNTSIPAFQAPLTVYSRYGNFSADDLTSHHNDIDVAYGKADIGNFGQGKVDMAYGNLELSRANVLVLTNKFGKMNIGDVGKLDADINYSGAKIGTLRESGNIKIEFSSGFRIDQLLKTAENLTIQAAYSSIGLPMDSGNDCDFDVTVSYGNFNYSSGSTMHFTSQPNDNDNHRGPRLTKQYVGKVGSGSGTKVRVTSKFGNVSFR</sequence>
<evidence type="ECO:0000256" key="1">
    <source>
        <dbReference type="SAM" id="SignalP"/>
    </source>
</evidence>
<comment type="caution">
    <text evidence="2">The sequence shown here is derived from an EMBL/GenBank/DDBJ whole genome shotgun (WGS) entry which is preliminary data.</text>
</comment>
<dbReference type="RefSeq" id="WP_381496447.1">
    <property type="nucleotide sequence ID" value="NZ_JBHUOM010000001.1"/>
</dbReference>
<proteinExistence type="predicted"/>
<evidence type="ECO:0008006" key="4">
    <source>
        <dbReference type="Google" id="ProtNLM"/>
    </source>
</evidence>
<organism evidence="2 3">
    <name type="scientific">Spirosoma flavum</name>
    <dbReference type="NCBI Taxonomy" id="2048557"/>
    <lineage>
        <taxon>Bacteria</taxon>
        <taxon>Pseudomonadati</taxon>
        <taxon>Bacteroidota</taxon>
        <taxon>Cytophagia</taxon>
        <taxon>Cytophagales</taxon>
        <taxon>Cytophagaceae</taxon>
        <taxon>Spirosoma</taxon>
    </lineage>
</organism>